<dbReference type="InterPro" id="IPR025992">
    <property type="entry name" value="Haem-bd"/>
</dbReference>
<dbReference type="PANTHER" id="PTHR30600:SF7">
    <property type="entry name" value="CYTOCHROME C PEROXIDASE-RELATED"/>
    <property type="match status" value="1"/>
</dbReference>
<reference evidence="9" key="1">
    <citation type="submission" date="2014-06" db="EMBL/GenBank/DDBJ databases">
        <authorList>
            <person name="Winans N.J."/>
            <person name="Newell P.D."/>
            <person name="Douglas A.E."/>
        </authorList>
    </citation>
    <scope>NUCLEOTIDE SEQUENCE [LARGE SCALE GENOMIC DNA]</scope>
    <source>
        <strain evidence="9">DmL_052</strain>
    </source>
</reference>
<keyword evidence="9" id="KW-1185">Reference proteome</keyword>
<gene>
    <name evidence="8" type="ORF">HK18_04335</name>
</gene>
<dbReference type="PROSITE" id="PS51007">
    <property type="entry name" value="CYTC"/>
    <property type="match status" value="3"/>
</dbReference>
<accession>A0A251ZWV4</accession>
<keyword evidence="2 6" id="KW-0349">Heme</keyword>
<dbReference type="Gene3D" id="1.10.760.10">
    <property type="entry name" value="Cytochrome c-like domain"/>
    <property type="match status" value="2"/>
</dbReference>
<protein>
    <submittedName>
        <fullName evidence="8">Cytochrome C peroxidase</fullName>
    </submittedName>
</protein>
<evidence type="ECO:0000259" key="7">
    <source>
        <dbReference type="PROSITE" id="PS51007"/>
    </source>
</evidence>
<dbReference type="AlphaFoldDB" id="A0A251ZWV4"/>
<evidence type="ECO:0000256" key="2">
    <source>
        <dbReference type="ARBA" id="ARBA00022617"/>
    </source>
</evidence>
<evidence type="ECO:0000256" key="6">
    <source>
        <dbReference type="PROSITE-ProRule" id="PRU00433"/>
    </source>
</evidence>
<dbReference type="GO" id="GO:0020037">
    <property type="term" value="F:heme binding"/>
    <property type="evidence" value="ECO:0007669"/>
    <property type="project" value="InterPro"/>
</dbReference>
<comment type="subcellular location">
    <subcellularLocation>
        <location evidence="1">Cell envelope</location>
    </subcellularLocation>
</comment>
<evidence type="ECO:0000313" key="9">
    <source>
        <dbReference type="Proteomes" id="UP000194946"/>
    </source>
</evidence>
<comment type="caution">
    <text evidence="8">The sequence shown here is derived from an EMBL/GenBank/DDBJ whole genome shotgun (WGS) entry which is preliminary data.</text>
</comment>
<name>A0A251ZWV4_9PROT</name>
<dbReference type="GO" id="GO:0046872">
    <property type="term" value="F:metal ion binding"/>
    <property type="evidence" value="ECO:0007669"/>
    <property type="project" value="UniProtKB-KW"/>
</dbReference>
<dbReference type="Pfam" id="PF03150">
    <property type="entry name" value="CCP_MauG"/>
    <property type="match status" value="1"/>
</dbReference>
<dbReference type="InterPro" id="IPR051395">
    <property type="entry name" value="Cytochrome_c_Peroxidase/MauG"/>
</dbReference>
<evidence type="ECO:0000256" key="5">
    <source>
        <dbReference type="ARBA" id="ARBA00023004"/>
    </source>
</evidence>
<dbReference type="SUPFAM" id="SSF46626">
    <property type="entry name" value="Cytochrome c"/>
    <property type="match status" value="2"/>
</dbReference>
<dbReference type="InterPro" id="IPR004852">
    <property type="entry name" value="Di-haem_cyt_c_peroxidsae"/>
</dbReference>
<dbReference type="Pfam" id="PF00034">
    <property type="entry name" value="Cytochrom_C"/>
    <property type="match status" value="1"/>
</dbReference>
<dbReference type="PANTHER" id="PTHR30600">
    <property type="entry name" value="CYTOCHROME C PEROXIDASE-RELATED"/>
    <property type="match status" value="1"/>
</dbReference>
<evidence type="ECO:0000256" key="4">
    <source>
        <dbReference type="ARBA" id="ARBA00023002"/>
    </source>
</evidence>
<proteinExistence type="predicted"/>
<organism evidence="8 9">
    <name type="scientific">Commensalibacter intestini</name>
    <dbReference type="NCBI Taxonomy" id="479936"/>
    <lineage>
        <taxon>Bacteria</taxon>
        <taxon>Pseudomonadati</taxon>
        <taxon>Pseudomonadota</taxon>
        <taxon>Alphaproteobacteria</taxon>
        <taxon>Acetobacterales</taxon>
        <taxon>Acetobacteraceae</taxon>
    </lineage>
</organism>
<keyword evidence="4" id="KW-0560">Oxidoreductase</keyword>
<dbReference type="GO" id="GO:0009055">
    <property type="term" value="F:electron transfer activity"/>
    <property type="evidence" value="ECO:0007669"/>
    <property type="project" value="InterPro"/>
</dbReference>
<feature type="domain" description="Cytochrome c" evidence="7">
    <location>
        <begin position="184"/>
        <end position="289"/>
    </location>
</feature>
<dbReference type="EMBL" id="JOPB01000002">
    <property type="protein sequence ID" value="OUI79133.1"/>
    <property type="molecule type" value="Genomic_DNA"/>
</dbReference>
<dbReference type="InterPro" id="IPR036909">
    <property type="entry name" value="Cyt_c-like_dom_sf"/>
</dbReference>
<keyword evidence="5 6" id="KW-0408">Iron</keyword>
<keyword evidence="3 6" id="KW-0479">Metal-binding</keyword>
<dbReference type="Pfam" id="PF14376">
    <property type="entry name" value="Haem_bd"/>
    <property type="match status" value="1"/>
</dbReference>
<evidence type="ECO:0000256" key="3">
    <source>
        <dbReference type="ARBA" id="ARBA00022723"/>
    </source>
</evidence>
<feature type="domain" description="Cytochrome c" evidence="7">
    <location>
        <begin position="12"/>
        <end position="154"/>
    </location>
</feature>
<dbReference type="GO" id="GO:0004130">
    <property type="term" value="F:cytochrome-c peroxidase activity"/>
    <property type="evidence" value="ECO:0007669"/>
    <property type="project" value="TreeGrafter"/>
</dbReference>
<evidence type="ECO:0000313" key="8">
    <source>
        <dbReference type="EMBL" id="OUI79133.1"/>
    </source>
</evidence>
<dbReference type="SMART" id="SM01235">
    <property type="entry name" value="Haem_bd"/>
    <property type="match status" value="1"/>
</dbReference>
<dbReference type="InterPro" id="IPR009056">
    <property type="entry name" value="Cyt_c-like_dom"/>
</dbReference>
<dbReference type="RefSeq" id="WP_086631881.1">
    <property type="nucleotide sequence ID" value="NZ_JOPB01000002.1"/>
</dbReference>
<sequence>MKKLILAIIVLGLVAYGATIFYINGFDHKTAPALAENSPSRQDATTMAAFDVLKEARCDYCHAEKVNLPFYFKLPVASSLMAKDREKGLRNFRMEPIIEAINEGKPVGLVALSRIEFVMQRNLMPPSLYLLMHWHARLSQQQRDDVIKWVQQERKKYYATQGVADRFASEAVQPVPESVTVDPKLVALGKKLFFEKRLSGDNTLSCASCHDLQKGGVDGLVTATGIYGQKGPINVPTVYNSVFNHSQFWDGRAADLEAQAAGPVMNPLEMGSKNWEDVANKLRQEPSYEKDFTEAFGNPTIDQKTITDAIAAYEKTLITPDSPFDMYLKGVDGAINAQEKRGYQLFKENGCASCHNGVALGGAAYEELGLQSDYFTDRGGKVTEADMGRYNVTHQELDKHSFKVPLLRNIALTGPYFHDGSVKTLKEAVEKMLKYQTPYHTLSDQEVNDIVAFLKTLTGKYQGQSIDKLAP</sequence>
<evidence type="ECO:0000256" key="1">
    <source>
        <dbReference type="ARBA" id="ARBA00004196"/>
    </source>
</evidence>
<keyword evidence="8" id="KW-0575">Peroxidase</keyword>
<dbReference type="GO" id="GO:0030313">
    <property type="term" value="C:cell envelope"/>
    <property type="evidence" value="ECO:0007669"/>
    <property type="project" value="UniProtKB-SubCell"/>
</dbReference>
<feature type="domain" description="Cytochrome c" evidence="7">
    <location>
        <begin position="337"/>
        <end position="458"/>
    </location>
</feature>
<dbReference type="Proteomes" id="UP000194946">
    <property type="component" value="Unassembled WGS sequence"/>
</dbReference>